<evidence type="ECO:0000313" key="3">
    <source>
        <dbReference type="EMBL" id="SDM89109.1"/>
    </source>
</evidence>
<dbReference type="GO" id="GO:0005829">
    <property type="term" value="C:cytosol"/>
    <property type="evidence" value="ECO:0007669"/>
    <property type="project" value="TreeGrafter"/>
</dbReference>
<evidence type="ECO:0000256" key="1">
    <source>
        <dbReference type="ARBA" id="ARBA00023125"/>
    </source>
</evidence>
<accession>A0A1G9WXF1</accession>
<feature type="domain" description="HTH cro/C1-type" evidence="2">
    <location>
        <begin position="17"/>
        <end position="73"/>
    </location>
</feature>
<dbReference type="GO" id="GO:0003700">
    <property type="term" value="F:DNA-binding transcription factor activity"/>
    <property type="evidence" value="ECO:0007669"/>
    <property type="project" value="TreeGrafter"/>
</dbReference>
<dbReference type="Proteomes" id="UP000199309">
    <property type="component" value="Unassembled WGS sequence"/>
</dbReference>
<dbReference type="InterPro" id="IPR050807">
    <property type="entry name" value="TransReg_Diox_bact_type"/>
</dbReference>
<dbReference type="STRING" id="349095.SAMN05660299_01703"/>
<dbReference type="SUPFAM" id="SSF47413">
    <property type="entry name" value="lambda repressor-like DNA-binding domains"/>
    <property type="match status" value="1"/>
</dbReference>
<dbReference type="CDD" id="cd00093">
    <property type="entry name" value="HTH_XRE"/>
    <property type="match status" value="1"/>
</dbReference>
<dbReference type="Gene3D" id="1.10.260.40">
    <property type="entry name" value="lambda repressor-like DNA-binding domains"/>
    <property type="match status" value="1"/>
</dbReference>
<reference evidence="3 4" key="1">
    <citation type="submission" date="2016-10" db="EMBL/GenBank/DDBJ databases">
        <authorList>
            <person name="de Groot N.N."/>
        </authorList>
    </citation>
    <scope>NUCLEOTIDE SEQUENCE [LARGE SCALE GENOMIC DNA]</scope>
    <source>
        <strain evidence="3 4">DSM 16981</strain>
    </source>
</reference>
<dbReference type="SMART" id="SM00530">
    <property type="entry name" value="HTH_XRE"/>
    <property type="match status" value="1"/>
</dbReference>
<evidence type="ECO:0000259" key="2">
    <source>
        <dbReference type="PROSITE" id="PS50943"/>
    </source>
</evidence>
<proteinExistence type="predicted"/>
<dbReference type="PANTHER" id="PTHR46797">
    <property type="entry name" value="HTH-TYPE TRANSCRIPTIONAL REGULATOR"/>
    <property type="match status" value="1"/>
</dbReference>
<keyword evidence="4" id="KW-1185">Reference proteome</keyword>
<dbReference type="RefSeq" id="WP_427089598.1">
    <property type="nucleotide sequence ID" value="NZ_JANSUA010000001.1"/>
</dbReference>
<gene>
    <name evidence="3" type="ORF">SAMN05660299_01703</name>
</gene>
<dbReference type="PANTHER" id="PTHR46797:SF1">
    <property type="entry name" value="METHYLPHOSPHONATE SYNTHASE"/>
    <property type="match status" value="1"/>
</dbReference>
<evidence type="ECO:0000313" key="4">
    <source>
        <dbReference type="Proteomes" id="UP000199309"/>
    </source>
</evidence>
<organism evidence="3 4">
    <name type="scientific">Megasphaera paucivorans</name>
    <dbReference type="NCBI Taxonomy" id="349095"/>
    <lineage>
        <taxon>Bacteria</taxon>
        <taxon>Bacillati</taxon>
        <taxon>Bacillota</taxon>
        <taxon>Negativicutes</taxon>
        <taxon>Veillonellales</taxon>
        <taxon>Veillonellaceae</taxon>
        <taxon>Megasphaera</taxon>
    </lineage>
</organism>
<protein>
    <submittedName>
        <fullName evidence="3">DNA-binding transcriptional regulator, XRE-family HTH domain</fullName>
    </submittedName>
</protein>
<dbReference type="InterPro" id="IPR010982">
    <property type="entry name" value="Lambda_DNA-bd_dom_sf"/>
</dbReference>
<dbReference type="InterPro" id="IPR001387">
    <property type="entry name" value="Cro/C1-type_HTH"/>
</dbReference>
<name>A0A1G9WXF1_9FIRM</name>
<dbReference type="PROSITE" id="PS50943">
    <property type="entry name" value="HTH_CROC1"/>
    <property type="match status" value="1"/>
</dbReference>
<dbReference type="GO" id="GO:0003677">
    <property type="term" value="F:DNA binding"/>
    <property type="evidence" value="ECO:0007669"/>
    <property type="project" value="UniProtKB-KW"/>
</dbReference>
<sequence length="94" mass="10628">MLYADKDTVFKQIGAKVAYYRNIRHLTQKELAILAHVSVSSIGRIERGKYNHNVPMSILIDIANGLGIDISLLVTFEEKEKQIWWEEGGNIGAK</sequence>
<dbReference type="Pfam" id="PF01381">
    <property type="entry name" value="HTH_3"/>
    <property type="match status" value="1"/>
</dbReference>
<dbReference type="AlphaFoldDB" id="A0A1G9WXF1"/>
<keyword evidence="1 3" id="KW-0238">DNA-binding</keyword>
<dbReference type="EMBL" id="FNHQ01000016">
    <property type="protein sequence ID" value="SDM89109.1"/>
    <property type="molecule type" value="Genomic_DNA"/>
</dbReference>